<sequence length="312" mass="35668">MNMFRHIIDSKQHMGDHVVYNISDKFGSGTIKSYSVMNGVELTYNDFEIYKPLSEKFKISVDSLEINYCLEGCLESELPNSKIVYMGGGDISIFGYSTGVVLADFTTKHYKGLTIMLYLNEATKSIGNMLGVSEEEIKNMINSLFNSDTCIVNHGNQSLEHIFKELYVIPDKFKDKFLKIKVVELLLYILSNSDYKTKEKTYFPKSFVDKIKEARRILITNMDSHITIKELSDMVGVNATDLQKGFKEIYQSSIYAYVKSYRMKKSKELLVKEDLSISDIANLVGYINNSKFSNAFKSEFGMTPSEYRVSSR</sequence>
<dbReference type="EMBL" id="JAGGJX010000003">
    <property type="protein sequence ID" value="MBP1855535.1"/>
    <property type="molecule type" value="Genomic_DNA"/>
</dbReference>
<organism evidence="5 6">
    <name type="scientific">Metaclostridioides mangenotii</name>
    <dbReference type="NCBI Taxonomy" id="1540"/>
    <lineage>
        <taxon>Bacteria</taxon>
        <taxon>Bacillati</taxon>
        <taxon>Bacillota</taxon>
        <taxon>Clostridia</taxon>
        <taxon>Peptostreptococcales</taxon>
        <taxon>Peptostreptococcaceae</taxon>
        <taxon>Metaclostridioides</taxon>
    </lineage>
</organism>
<proteinExistence type="predicted"/>
<dbReference type="InterPro" id="IPR020449">
    <property type="entry name" value="Tscrpt_reg_AraC-type_HTH"/>
</dbReference>
<gene>
    <name evidence="5" type="ORF">J2Z43_001930</name>
</gene>
<accession>A0ABS4EC67</accession>
<keyword evidence="6" id="KW-1185">Reference proteome</keyword>
<evidence type="ECO:0000313" key="5">
    <source>
        <dbReference type="EMBL" id="MBP1855535.1"/>
    </source>
</evidence>
<dbReference type="SMART" id="SM00342">
    <property type="entry name" value="HTH_ARAC"/>
    <property type="match status" value="1"/>
</dbReference>
<protein>
    <submittedName>
        <fullName evidence="5">AraC-like DNA-binding protein</fullName>
    </submittedName>
</protein>
<evidence type="ECO:0000256" key="3">
    <source>
        <dbReference type="ARBA" id="ARBA00023163"/>
    </source>
</evidence>
<dbReference type="PROSITE" id="PS01124">
    <property type="entry name" value="HTH_ARAC_FAMILY_2"/>
    <property type="match status" value="1"/>
</dbReference>
<evidence type="ECO:0000256" key="2">
    <source>
        <dbReference type="ARBA" id="ARBA00023125"/>
    </source>
</evidence>
<dbReference type="Proteomes" id="UP000767291">
    <property type="component" value="Unassembled WGS sequence"/>
</dbReference>
<dbReference type="InterPro" id="IPR009057">
    <property type="entry name" value="Homeodomain-like_sf"/>
</dbReference>
<comment type="caution">
    <text evidence="5">The sequence shown here is derived from an EMBL/GenBank/DDBJ whole genome shotgun (WGS) entry which is preliminary data.</text>
</comment>
<dbReference type="PROSITE" id="PS00041">
    <property type="entry name" value="HTH_ARAC_FAMILY_1"/>
    <property type="match status" value="1"/>
</dbReference>
<dbReference type="InterPro" id="IPR018062">
    <property type="entry name" value="HTH_AraC-typ_CS"/>
</dbReference>
<keyword evidence="2" id="KW-0238">DNA-binding</keyword>
<dbReference type="PANTHER" id="PTHR47893:SF1">
    <property type="entry name" value="REGULATORY PROTEIN PCHR"/>
    <property type="match status" value="1"/>
</dbReference>
<evidence type="ECO:0000313" key="6">
    <source>
        <dbReference type="Proteomes" id="UP000767291"/>
    </source>
</evidence>
<dbReference type="InterPro" id="IPR018060">
    <property type="entry name" value="HTH_AraC"/>
</dbReference>
<dbReference type="RefSeq" id="WP_209456957.1">
    <property type="nucleotide sequence ID" value="NZ_BAAACS010000011.1"/>
</dbReference>
<keyword evidence="3" id="KW-0804">Transcription</keyword>
<dbReference type="Gene3D" id="1.10.10.60">
    <property type="entry name" value="Homeodomain-like"/>
    <property type="match status" value="2"/>
</dbReference>
<dbReference type="InterPro" id="IPR053142">
    <property type="entry name" value="PchR_regulatory_protein"/>
</dbReference>
<feature type="domain" description="HTH araC/xylS-type" evidence="4">
    <location>
        <begin position="212"/>
        <end position="310"/>
    </location>
</feature>
<dbReference type="Pfam" id="PF12833">
    <property type="entry name" value="HTH_18"/>
    <property type="match status" value="1"/>
</dbReference>
<reference evidence="5 6" key="1">
    <citation type="submission" date="2021-03" db="EMBL/GenBank/DDBJ databases">
        <title>Genomic Encyclopedia of Type Strains, Phase IV (KMG-IV): sequencing the most valuable type-strain genomes for metagenomic binning, comparative biology and taxonomic classification.</title>
        <authorList>
            <person name="Goeker M."/>
        </authorList>
    </citation>
    <scope>NUCLEOTIDE SEQUENCE [LARGE SCALE GENOMIC DNA]</scope>
    <source>
        <strain evidence="5 6">DSM 1289</strain>
    </source>
</reference>
<dbReference type="PANTHER" id="PTHR47893">
    <property type="entry name" value="REGULATORY PROTEIN PCHR"/>
    <property type="match status" value="1"/>
</dbReference>
<name>A0ABS4EC67_9FIRM</name>
<keyword evidence="1" id="KW-0805">Transcription regulation</keyword>
<evidence type="ECO:0000259" key="4">
    <source>
        <dbReference type="PROSITE" id="PS01124"/>
    </source>
</evidence>
<evidence type="ECO:0000256" key="1">
    <source>
        <dbReference type="ARBA" id="ARBA00023015"/>
    </source>
</evidence>
<dbReference type="SUPFAM" id="SSF46689">
    <property type="entry name" value="Homeodomain-like"/>
    <property type="match status" value="1"/>
</dbReference>
<dbReference type="PRINTS" id="PR00032">
    <property type="entry name" value="HTHARAC"/>
</dbReference>